<dbReference type="SUPFAM" id="SSF52047">
    <property type="entry name" value="RNI-like"/>
    <property type="match status" value="1"/>
</dbReference>
<dbReference type="OrthoDB" id="535945at2759"/>
<comment type="caution">
    <text evidence="4">The sequence shown here is derived from an EMBL/GenBank/DDBJ whole genome shotgun (WGS) entry which is preliminary data.</text>
</comment>
<keyword evidence="4" id="KW-0418">Kinase</keyword>
<dbReference type="SUPFAM" id="SSF56112">
    <property type="entry name" value="Protein kinase-like (PK-like)"/>
    <property type="match status" value="1"/>
</dbReference>
<dbReference type="InterPro" id="IPR032675">
    <property type="entry name" value="LRR_dom_sf"/>
</dbReference>
<dbReference type="InterPro" id="IPR001245">
    <property type="entry name" value="Ser-Thr/Tyr_kinase_cat_dom"/>
</dbReference>
<dbReference type="GO" id="GO:0005524">
    <property type="term" value="F:ATP binding"/>
    <property type="evidence" value="ECO:0007669"/>
    <property type="project" value="UniProtKB-KW"/>
</dbReference>
<evidence type="ECO:0000313" key="5">
    <source>
        <dbReference type="Proteomes" id="UP000439903"/>
    </source>
</evidence>
<dbReference type="AlphaFoldDB" id="A0A8H4B2X9"/>
<gene>
    <name evidence="4" type="ORF">F8M41_016982</name>
</gene>
<feature type="domain" description="Protein kinase" evidence="3">
    <location>
        <begin position="1"/>
        <end position="85"/>
    </location>
</feature>
<proteinExistence type="predicted"/>
<dbReference type="Gene3D" id="3.80.10.10">
    <property type="entry name" value="Ribonuclease Inhibitor"/>
    <property type="match status" value="1"/>
</dbReference>
<name>A0A8H4B2X9_GIGMA</name>
<evidence type="ECO:0000256" key="1">
    <source>
        <dbReference type="ARBA" id="ARBA00022741"/>
    </source>
</evidence>
<dbReference type="Proteomes" id="UP000439903">
    <property type="component" value="Unassembled WGS sequence"/>
</dbReference>
<dbReference type="EMBL" id="WTPW01000039">
    <property type="protein sequence ID" value="KAF0555606.1"/>
    <property type="molecule type" value="Genomic_DNA"/>
</dbReference>
<dbReference type="InterPro" id="IPR000719">
    <property type="entry name" value="Prot_kinase_dom"/>
</dbReference>
<dbReference type="Pfam" id="PF07714">
    <property type="entry name" value="PK_Tyr_Ser-Thr"/>
    <property type="match status" value="1"/>
</dbReference>
<dbReference type="PROSITE" id="PS50011">
    <property type="entry name" value="PROTEIN_KINASE_DOM"/>
    <property type="match status" value="1"/>
</dbReference>
<dbReference type="InterPro" id="IPR051681">
    <property type="entry name" value="Ser/Thr_Kinases-Pseudokinases"/>
</dbReference>
<dbReference type="GO" id="GO:0004674">
    <property type="term" value="F:protein serine/threonine kinase activity"/>
    <property type="evidence" value="ECO:0007669"/>
    <property type="project" value="TreeGrafter"/>
</dbReference>
<dbReference type="Gene3D" id="1.10.510.10">
    <property type="entry name" value="Transferase(Phosphotransferase) domain 1"/>
    <property type="match status" value="1"/>
</dbReference>
<organism evidence="4 5">
    <name type="scientific">Gigaspora margarita</name>
    <dbReference type="NCBI Taxonomy" id="4874"/>
    <lineage>
        <taxon>Eukaryota</taxon>
        <taxon>Fungi</taxon>
        <taxon>Fungi incertae sedis</taxon>
        <taxon>Mucoromycota</taxon>
        <taxon>Glomeromycotina</taxon>
        <taxon>Glomeromycetes</taxon>
        <taxon>Diversisporales</taxon>
        <taxon>Gigasporaceae</taxon>
        <taxon>Gigaspora</taxon>
    </lineage>
</organism>
<evidence type="ECO:0000313" key="4">
    <source>
        <dbReference type="EMBL" id="KAF0555606.1"/>
    </source>
</evidence>
<protein>
    <submittedName>
        <fullName evidence="4">Kinase-like protein</fullName>
    </submittedName>
</protein>
<evidence type="ECO:0000259" key="3">
    <source>
        <dbReference type="PROSITE" id="PS50011"/>
    </source>
</evidence>
<dbReference type="InterPro" id="IPR011009">
    <property type="entry name" value="Kinase-like_dom_sf"/>
</dbReference>
<accession>A0A8H4B2X9</accession>
<dbReference type="PANTHER" id="PTHR44329">
    <property type="entry name" value="SERINE/THREONINE-PROTEIN KINASE TNNI3K-RELATED"/>
    <property type="match status" value="1"/>
</dbReference>
<keyword evidence="2" id="KW-0067">ATP-binding</keyword>
<evidence type="ECO:0000256" key="2">
    <source>
        <dbReference type="ARBA" id="ARBA00022840"/>
    </source>
</evidence>
<reference evidence="4 5" key="1">
    <citation type="journal article" date="2019" name="Environ. Microbiol.">
        <title>At the nexus of three kingdoms: the genome of the mycorrhizal fungus Gigaspora margarita provides insights into plant, endobacterial and fungal interactions.</title>
        <authorList>
            <person name="Venice F."/>
            <person name="Ghignone S."/>
            <person name="Salvioli di Fossalunga A."/>
            <person name="Amselem J."/>
            <person name="Novero M."/>
            <person name="Xianan X."/>
            <person name="Sedzielewska Toro K."/>
            <person name="Morin E."/>
            <person name="Lipzen A."/>
            <person name="Grigoriev I.V."/>
            <person name="Henrissat B."/>
            <person name="Martin F.M."/>
            <person name="Bonfante P."/>
        </authorList>
    </citation>
    <scope>NUCLEOTIDE SEQUENCE [LARGE SCALE GENOMIC DNA]</scope>
    <source>
        <strain evidence="4 5">BEG34</strain>
    </source>
</reference>
<keyword evidence="5" id="KW-1185">Reference proteome</keyword>
<sequence>MKSDVYSLGVILWEISSGSPPFPSFESVLSLAVYISKGNREEPIEGTPFQYIKLYKRCWDNDPVDRPETSLIFNTLKQINPNETLSQHHPIEASAQFFENLKKEARELFEQGKFLKALELFELILKNCQLSPEEKVNATAWDLSRNRGFENLSELIMALQKNTTLTSLNLGSNELGAFGGKLLSEVLCKNTS</sequence>
<dbReference type="PANTHER" id="PTHR44329:SF298">
    <property type="entry name" value="MIXED LINEAGE KINASE DOMAIN-LIKE PROTEIN"/>
    <property type="match status" value="1"/>
</dbReference>
<keyword evidence="4" id="KW-0808">Transferase</keyword>
<keyword evidence="1" id="KW-0547">Nucleotide-binding</keyword>